<protein>
    <submittedName>
        <fullName evidence="1">Transcription termination factor 3, mitochondrial</fullName>
    </submittedName>
</protein>
<name>A0ACB8FEV7_9SAUR</name>
<dbReference type="Proteomes" id="UP000827872">
    <property type="component" value="Linkage Group LG09"/>
</dbReference>
<proteinExistence type="predicted"/>
<comment type="caution">
    <text evidence="1">The sequence shown here is derived from an EMBL/GenBank/DDBJ whole genome shotgun (WGS) entry which is preliminary data.</text>
</comment>
<organism evidence="1 2">
    <name type="scientific">Sphaerodactylus townsendi</name>
    <dbReference type="NCBI Taxonomy" id="933632"/>
    <lineage>
        <taxon>Eukaryota</taxon>
        <taxon>Metazoa</taxon>
        <taxon>Chordata</taxon>
        <taxon>Craniata</taxon>
        <taxon>Vertebrata</taxon>
        <taxon>Euteleostomi</taxon>
        <taxon>Lepidosauria</taxon>
        <taxon>Squamata</taxon>
        <taxon>Bifurcata</taxon>
        <taxon>Gekkota</taxon>
        <taxon>Sphaerodactylidae</taxon>
        <taxon>Sphaerodactylus</taxon>
    </lineage>
</organism>
<accession>A0ACB8FEV7</accession>
<dbReference type="EMBL" id="CM037622">
    <property type="protein sequence ID" value="KAH8003803.1"/>
    <property type="molecule type" value="Genomic_DNA"/>
</dbReference>
<evidence type="ECO:0000313" key="2">
    <source>
        <dbReference type="Proteomes" id="UP000827872"/>
    </source>
</evidence>
<keyword evidence="2" id="KW-1185">Reference proteome</keyword>
<evidence type="ECO:0000313" key="1">
    <source>
        <dbReference type="EMBL" id="KAH8003803.1"/>
    </source>
</evidence>
<reference evidence="1" key="1">
    <citation type="submission" date="2021-08" db="EMBL/GenBank/DDBJ databases">
        <title>The first chromosome-level gecko genome reveals the dynamic sex chromosomes of Neotropical dwarf geckos (Sphaerodactylidae: Sphaerodactylus).</title>
        <authorList>
            <person name="Pinto B.J."/>
            <person name="Keating S.E."/>
            <person name="Gamble T."/>
        </authorList>
    </citation>
    <scope>NUCLEOTIDE SEQUENCE</scope>
    <source>
        <strain evidence="1">TG3544</strain>
    </source>
</reference>
<sequence>MLKNSRTLLFENLIRFCSSSTARNPSPENNSLSLVNKQTVPRLCSDSEVLDEGWEAPSPPSALEEISEDEAVRIVSEPPLPFESFTLQDYVDHSETLQKLVLLGVDLSKVEKRPGAAQFLLKLDFEKDIAKVLLFLKDVGVEGHQLGAILTRNPYLLREDVEDLETRILFQGACVGVFPGRAILISKAAKRKGGKVCRVAYLTSKKFSKEAIARLVSAAPYLLLFSVERLDNRLGFFQKELGLNVKKTRDLITRLPRLLTGSLEPIKENLKVFELELGFSQNEIRHIAYRIPKTLGLSKRKLTHTFDFLHNMMGIPHGVIVHFPQVFNSSLLRIKERHLFLKFLGRAQYDPKQPSYVALDKLVSLSNDIFCVEVAKTSIQDFHTFLKTL</sequence>
<gene>
    <name evidence="1" type="primary">MTERF3</name>
    <name evidence="1" type="ORF">K3G42_024253</name>
</gene>